<evidence type="ECO:0000313" key="3">
    <source>
        <dbReference type="Proteomes" id="UP000014962"/>
    </source>
</evidence>
<dbReference type="eggNOG" id="COG1086">
    <property type="taxonomic scope" value="Bacteria"/>
</dbReference>
<keyword evidence="1" id="KW-0472">Membrane</keyword>
<evidence type="ECO:0000256" key="1">
    <source>
        <dbReference type="SAM" id="Phobius"/>
    </source>
</evidence>
<dbReference type="EMBL" id="ATMR01000022">
    <property type="protein sequence ID" value="EPR74568.1"/>
    <property type="molecule type" value="Genomic_DNA"/>
</dbReference>
<name>S7XEZ1_9FLAO</name>
<keyword evidence="3" id="KW-1185">Reference proteome</keyword>
<dbReference type="GO" id="GO:0016740">
    <property type="term" value="F:transferase activity"/>
    <property type="evidence" value="ECO:0007669"/>
    <property type="project" value="UniProtKB-KW"/>
</dbReference>
<feature type="transmembrane region" description="Helical" evidence="1">
    <location>
        <begin position="16"/>
        <end position="37"/>
    </location>
</feature>
<sequence length="207" mass="23897">MPKKKSIHFEVSERKILLRTVDLLVVFLGVSALSFYFDFEYIEVSLENIGHLILLGIYVAVFGTIFELYDLQKASQLDTTFKNIVITASTVLLFYLLTPVLAPYLPVERLQIVYLYLVLIISILLWRIFYINLIESPRFYKRVLLVGEISNIDGLVKALNTSDPNYKIVGFINSEASSLESVKYNGLPEFEAKYFLETIKKKKFLKF</sequence>
<gene>
    <name evidence="2" type="ORF">ADIWIN_0420</name>
</gene>
<keyword evidence="2" id="KW-0808">Transferase</keyword>
<proteinExistence type="predicted"/>
<protein>
    <submittedName>
        <fullName evidence="2">Bacterial sugar transferase</fullName>
    </submittedName>
</protein>
<dbReference type="STRING" id="641526.ADIWIN_0420"/>
<feature type="transmembrane region" description="Helical" evidence="1">
    <location>
        <begin position="113"/>
        <end position="133"/>
    </location>
</feature>
<keyword evidence="1" id="KW-0812">Transmembrane</keyword>
<reference evidence="2 3" key="1">
    <citation type="journal article" date="2013" name="Genome Announc.">
        <title>Draft Genome Sequence of Winogradskyella psychrotolerans RS-3T, Isolated from the Marine Transect of Kongsfjorden, Ny-Alesund, Svalbard, Arctic Ocean.</title>
        <authorList>
            <person name="Kumar Pinnaka A."/>
            <person name="Ara S."/>
            <person name="Singh A."/>
            <person name="Shivaji S."/>
        </authorList>
    </citation>
    <scope>NUCLEOTIDE SEQUENCE [LARGE SCALE GENOMIC DNA]</scope>
    <source>
        <strain evidence="2 3">RS-3</strain>
    </source>
</reference>
<keyword evidence="1" id="KW-1133">Transmembrane helix</keyword>
<dbReference type="Proteomes" id="UP000014962">
    <property type="component" value="Unassembled WGS sequence"/>
</dbReference>
<comment type="caution">
    <text evidence="2">The sequence shown here is derived from an EMBL/GenBank/DDBJ whole genome shotgun (WGS) entry which is preliminary data.</text>
</comment>
<dbReference type="RefSeq" id="WP_020897353.1">
    <property type="nucleotide sequence ID" value="NZ_ATMR01000022.1"/>
</dbReference>
<accession>S7XEZ1</accession>
<dbReference type="AlphaFoldDB" id="S7XEZ1"/>
<feature type="transmembrane region" description="Helical" evidence="1">
    <location>
        <begin position="49"/>
        <end position="69"/>
    </location>
</feature>
<organism evidence="2 3">
    <name type="scientific">Winogradskyella psychrotolerans RS-3</name>
    <dbReference type="NCBI Taxonomy" id="641526"/>
    <lineage>
        <taxon>Bacteria</taxon>
        <taxon>Pseudomonadati</taxon>
        <taxon>Bacteroidota</taxon>
        <taxon>Flavobacteriia</taxon>
        <taxon>Flavobacteriales</taxon>
        <taxon>Flavobacteriaceae</taxon>
        <taxon>Winogradskyella</taxon>
    </lineage>
</organism>
<feature type="transmembrane region" description="Helical" evidence="1">
    <location>
        <begin position="81"/>
        <end position="101"/>
    </location>
</feature>
<evidence type="ECO:0000313" key="2">
    <source>
        <dbReference type="EMBL" id="EPR74568.1"/>
    </source>
</evidence>